<evidence type="ECO:0000313" key="3">
    <source>
        <dbReference type="Proteomes" id="UP001168877"/>
    </source>
</evidence>
<protein>
    <submittedName>
        <fullName evidence="2">Uncharacterized protein</fullName>
    </submittedName>
</protein>
<comment type="caution">
    <text evidence="2">The sequence shown here is derived from an EMBL/GenBank/DDBJ whole genome shotgun (WGS) entry which is preliminary data.</text>
</comment>
<feature type="region of interest" description="Disordered" evidence="1">
    <location>
        <begin position="57"/>
        <end position="79"/>
    </location>
</feature>
<gene>
    <name evidence="2" type="ORF">LWI29_037521</name>
</gene>
<reference evidence="2" key="2">
    <citation type="submission" date="2023-06" db="EMBL/GenBank/DDBJ databases">
        <authorList>
            <person name="Swenson N.G."/>
            <person name="Wegrzyn J.L."/>
            <person name="Mcevoy S.L."/>
        </authorList>
    </citation>
    <scope>NUCLEOTIDE SEQUENCE</scope>
    <source>
        <strain evidence="2">NS2018</strain>
        <tissue evidence="2">Leaf</tissue>
    </source>
</reference>
<name>A0AA39VJY4_ACESA</name>
<dbReference type="PANTHER" id="PTHR31050">
    <property type="entry name" value="OS08G0413200 PROTEIN"/>
    <property type="match status" value="1"/>
</dbReference>
<accession>A0AA39VJY4</accession>
<dbReference type="PANTHER" id="PTHR31050:SF3">
    <property type="entry name" value="OS08G0412800 PROTEIN"/>
    <property type="match status" value="1"/>
</dbReference>
<evidence type="ECO:0000313" key="2">
    <source>
        <dbReference type="EMBL" id="KAK0583495.1"/>
    </source>
</evidence>
<dbReference type="AlphaFoldDB" id="A0AA39VJY4"/>
<dbReference type="Pfam" id="PF06880">
    <property type="entry name" value="DUF1262"/>
    <property type="match status" value="2"/>
</dbReference>
<reference evidence="2" key="1">
    <citation type="journal article" date="2022" name="Plant J.">
        <title>Strategies of tolerance reflected in two North American maple genomes.</title>
        <authorList>
            <person name="McEvoy S.L."/>
            <person name="Sezen U.U."/>
            <person name="Trouern-Trend A."/>
            <person name="McMahon S.M."/>
            <person name="Schaberg P.G."/>
            <person name="Yang J."/>
            <person name="Wegrzyn J.L."/>
            <person name="Swenson N.G."/>
        </authorList>
    </citation>
    <scope>NUCLEOTIDE SEQUENCE</scope>
    <source>
        <strain evidence="2">NS2018</strain>
    </source>
</reference>
<proteinExistence type="predicted"/>
<feature type="compositionally biased region" description="Low complexity" evidence="1">
    <location>
        <begin position="64"/>
        <end position="79"/>
    </location>
</feature>
<dbReference type="InterPro" id="IPR010683">
    <property type="entry name" value="DUF1262"/>
</dbReference>
<dbReference type="EMBL" id="JAUESC010000384">
    <property type="protein sequence ID" value="KAK0583495.1"/>
    <property type="molecule type" value="Genomic_DNA"/>
</dbReference>
<keyword evidence="3" id="KW-1185">Reference proteome</keyword>
<dbReference type="Proteomes" id="UP001168877">
    <property type="component" value="Unassembled WGS sequence"/>
</dbReference>
<sequence>MYVTRPLSMYKKFPTALQSPPPEGPNSGILVILDEEVEPTWFFGIFKSNQLPELPFPQNKNLKTSYTTSSSTGNRSTSSTSYNKVVFIPVLNQPLSSNLYYAIQPRGSHIGEAFVSSTEEDEAPCCFSSSFSDVNPQPFDPKNHLQQFEIIPKRRRGYFTAKSVNPDSYPPTFLRRKGWNLVTKTAHNLELQEAPGLDMELRSRLPDFDNLSLSNKQSSKPVIVGKWYIPFIFIKEGTLKDQMTRSMYYETTLEQRWEQIFECDNNNGHNKDNVVVVDVSIETEVVSLFGGDQKETPVMMSDHDHHERRVVDGVMWFKSSRSDVGLRSEIIERMNWEEERFGWVRGNERKVSVKREEQFGGGSVHGWKKFGGYVLAESNHLPELPFPQNKNLKTSYTTSTGEGSSVSYNKVVFIPVLNQPLSSNLYYAIQPRGSHIGEAFESSTEEDKATCCFRSFVSDVNPKPFDPKNHFQQFEIIPRKTRGYFTAKSVDSDSFPPTFLRRKGWNLVTKTAHNLELQEAPGLDMELRSRLPDFDNFSLSNKQSSKPVIVGKWYIRFVFIKEGTLKDQMTRSMYYETTLE</sequence>
<organism evidence="2 3">
    <name type="scientific">Acer saccharum</name>
    <name type="common">Sugar maple</name>
    <dbReference type="NCBI Taxonomy" id="4024"/>
    <lineage>
        <taxon>Eukaryota</taxon>
        <taxon>Viridiplantae</taxon>
        <taxon>Streptophyta</taxon>
        <taxon>Embryophyta</taxon>
        <taxon>Tracheophyta</taxon>
        <taxon>Spermatophyta</taxon>
        <taxon>Magnoliopsida</taxon>
        <taxon>eudicotyledons</taxon>
        <taxon>Gunneridae</taxon>
        <taxon>Pentapetalae</taxon>
        <taxon>rosids</taxon>
        <taxon>malvids</taxon>
        <taxon>Sapindales</taxon>
        <taxon>Sapindaceae</taxon>
        <taxon>Hippocastanoideae</taxon>
        <taxon>Acereae</taxon>
        <taxon>Acer</taxon>
    </lineage>
</organism>
<evidence type="ECO:0000256" key="1">
    <source>
        <dbReference type="SAM" id="MobiDB-lite"/>
    </source>
</evidence>